<dbReference type="Proteomes" id="UP000558488">
    <property type="component" value="Unassembled WGS sequence"/>
</dbReference>
<evidence type="ECO:0000313" key="3">
    <source>
        <dbReference type="Proteomes" id="UP000558488"/>
    </source>
</evidence>
<sequence>MHNPRRGPRTGVTGPWQALGQKAGSGQDIQAWFHAAPAARAGPPRGSCDRLTYHTLQCAAQHRHQDCCPGVSWVHLCPGAWLGDGAILSSVGKHQSQGLADPRPVGRWLPCVPGIKEKEFVSFNCPQLRATGASQRGSLKANTTRPNSKLSTGCSSCPHPDPSPGTGHLLLQALSARVWLMQQREPWILLKSHPQGHRDLGLLLP</sequence>
<comment type="caution">
    <text evidence="2">The sequence shown here is derived from an EMBL/GenBank/DDBJ whole genome shotgun (WGS) entry which is preliminary data.</text>
</comment>
<feature type="compositionally biased region" description="Polar residues" evidence="1">
    <location>
        <begin position="134"/>
        <end position="155"/>
    </location>
</feature>
<accession>A0A7J8B271</accession>
<gene>
    <name evidence="2" type="ORF">mPipKuh1_007675</name>
</gene>
<protein>
    <submittedName>
        <fullName evidence="2">Uncharacterized protein</fullName>
    </submittedName>
</protein>
<evidence type="ECO:0000256" key="1">
    <source>
        <dbReference type="SAM" id="MobiDB-lite"/>
    </source>
</evidence>
<organism evidence="2 3">
    <name type="scientific">Pipistrellus kuhlii</name>
    <name type="common">Kuhl's pipistrelle</name>
    <dbReference type="NCBI Taxonomy" id="59472"/>
    <lineage>
        <taxon>Eukaryota</taxon>
        <taxon>Metazoa</taxon>
        <taxon>Chordata</taxon>
        <taxon>Craniata</taxon>
        <taxon>Vertebrata</taxon>
        <taxon>Euteleostomi</taxon>
        <taxon>Mammalia</taxon>
        <taxon>Eutheria</taxon>
        <taxon>Laurasiatheria</taxon>
        <taxon>Chiroptera</taxon>
        <taxon>Yangochiroptera</taxon>
        <taxon>Vespertilionidae</taxon>
        <taxon>Pipistrellus</taxon>
    </lineage>
</organism>
<dbReference type="EMBL" id="JACAGB010000001">
    <property type="protein sequence ID" value="KAF6392460.1"/>
    <property type="molecule type" value="Genomic_DNA"/>
</dbReference>
<name>A0A7J8B271_PIPKU</name>
<evidence type="ECO:0000313" key="2">
    <source>
        <dbReference type="EMBL" id="KAF6392460.1"/>
    </source>
</evidence>
<reference evidence="2 3" key="1">
    <citation type="journal article" date="2020" name="Nature">
        <title>Six reference-quality genomes reveal evolution of bat adaptations.</title>
        <authorList>
            <person name="Jebb D."/>
            <person name="Huang Z."/>
            <person name="Pippel M."/>
            <person name="Hughes G.M."/>
            <person name="Lavrichenko K."/>
            <person name="Devanna P."/>
            <person name="Winkler S."/>
            <person name="Jermiin L.S."/>
            <person name="Skirmuntt E.C."/>
            <person name="Katzourakis A."/>
            <person name="Burkitt-Gray L."/>
            <person name="Ray D.A."/>
            <person name="Sullivan K.A.M."/>
            <person name="Roscito J.G."/>
            <person name="Kirilenko B.M."/>
            <person name="Davalos L.M."/>
            <person name="Corthals A.P."/>
            <person name="Power M.L."/>
            <person name="Jones G."/>
            <person name="Ransome R.D."/>
            <person name="Dechmann D.K.N."/>
            <person name="Locatelli A.G."/>
            <person name="Puechmaille S.J."/>
            <person name="Fedrigo O."/>
            <person name="Jarvis E.D."/>
            <person name="Hiller M."/>
            <person name="Vernes S.C."/>
            <person name="Myers E.W."/>
            <person name="Teeling E.C."/>
        </authorList>
    </citation>
    <scope>NUCLEOTIDE SEQUENCE [LARGE SCALE GENOMIC DNA]</scope>
    <source>
        <strain evidence="2">MPipKuh1</strain>
        <tissue evidence="2">Flight muscle</tissue>
    </source>
</reference>
<keyword evidence="3" id="KW-1185">Reference proteome</keyword>
<feature type="region of interest" description="Disordered" evidence="1">
    <location>
        <begin position="134"/>
        <end position="161"/>
    </location>
</feature>
<proteinExistence type="predicted"/>
<dbReference type="AlphaFoldDB" id="A0A7J8B271"/>